<name>A0A0L8G7X4_OCTBM</name>
<reference evidence="2" key="1">
    <citation type="submission" date="2015-07" db="EMBL/GenBank/DDBJ databases">
        <title>MeaNS - Measles Nucleotide Surveillance Program.</title>
        <authorList>
            <person name="Tran T."/>
            <person name="Druce J."/>
        </authorList>
    </citation>
    <scope>NUCLEOTIDE SEQUENCE</scope>
    <source>
        <strain evidence="2">UCB-OBI-ISO-001</strain>
        <tissue evidence="2">Gonad</tissue>
    </source>
</reference>
<dbReference type="Pfam" id="PF04991">
    <property type="entry name" value="LicD"/>
    <property type="match status" value="1"/>
</dbReference>
<evidence type="ECO:0000259" key="1">
    <source>
        <dbReference type="Pfam" id="PF04991"/>
    </source>
</evidence>
<feature type="domain" description="LicD/FKTN/FKRP nucleotidyltransferase" evidence="1">
    <location>
        <begin position="1"/>
        <end position="31"/>
    </location>
</feature>
<sequence>AYRHHGYIPWDDDIDVYVDHEDKQKLYNLSSMGQGFNICSYEHFQWKFYNSRTPALLNYKYRWPFIDIFFYKVSNDIVYDVTYRSKKRIFNSHDVFPLKGHAFEGAFLPGPCNVLKSINSWNGVNQSFCYSGSYAHKTESSKGKTYIDSVACNELYPVYPFVFRSPSNSSDETQIEQLKLGNTVLHKLVVNSSCSYYYRNLTLRL</sequence>
<evidence type="ECO:0000313" key="2">
    <source>
        <dbReference type="EMBL" id="KOF73116.1"/>
    </source>
</evidence>
<dbReference type="EMBL" id="KQ423305">
    <property type="protein sequence ID" value="KOF73116.1"/>
    <property type="molecule type" value="Genomic_DNA"/>
</dbReference>
<feature type="non-terminal residue" evidence="2">
    <location>
        <position position="1"/>
    </location>
</feature>
<protein>
    <recommendedName>
        <fullName evidence="1">LicD/FKTN/FKRP nucleotidyltransferase domain-containing protein</fullName>
    </recommendedName>
</protein>
<proteinExistence type="predicted"/>
<dbReference type="PANTHER" id="PTHR43404:SF2">
    <property type="entry name" value="LIPOPOLYSACCHARIDE CHOLINEPHOSPHOTRANSFERASE LICD"/>
    <property type="match status" value="1"/>
</dbReference>
<dbReference type="InterPro" id="IPR052942">
    <property type="entry name" value="LPS_cholinephosphotransferase"/>
</dbReference>
<dbReference type="AlphaFoldDB" id="A0A0L8G7X4"/>
<accession>A0A0L8G7X4</accession>
<organism evidence="2">
    <name type="scientific">Octopus bimaculoides</name>
    <name type="common">California two-spotted octopus</name>
    <dbReference type="NCBI Taxonomy" id="37653"/>
    <lineage>
        <taxon>Eukaryota</taxon>
        <taxon>Metazoa</taxon>
        <taxon>Spiralia</taxon>
        <taxon>Lophotrochozoa</taxon>
        <taxon>Mollusca</taxon>
        <taxon>Cephalopoda</taxon>
        <taxon>Coleoidea</taxon>
        <taxon>Octopodiformes</taxon>
        <taxon>Octopoda</taxon>
        <taxon>Incirrata</taxon>
        <taxon>Octopodidae</taxon>
        <taxon>Octopus</taxon>
    </lineage>
</organism>
<dbReference type="InterPro" id="IPR007074">
    <property type="entry name" value="LicD/FKTN/FKRP_NTP_transf"/>
</dbReference>
<dbReference type="OrthoDB" id="419198at2759"/>
<dbReference type="GO" id="GO:0009100">
    <property type="term" value="P:glycoprotein metabolic process"/>
    <property type="evidence" value="ECO:0007669"/>
    <property type="project" value="UniProtKB-ARBA"/>
</dbReference>
<gene>
    <name evidence="2" type="ORF">OCBIM_22038389mg</name>
</gene>
<dbReference type="PANTHER" id="PTHR43404">
    <property type="entry name" value="LIPOPOLYSACCHARIDE CHOLINEPHOSPHOTRANSFERASE LICD"/>
    <property type="match status" value="1"/>
</dbReference>